<keyword evidence="3 6" id="KW-0812">Transmembrane</keyword>
<dbReference type="PANTHER" id="PTHR46795:SF1">
    <property type="entry name" value="ABC TRANSPORTER PERMEASE PROTEIN"/>
    <property type="match status" value="1"/>
</dbReference>
<keyword evidence="9" id="KW-1185">Reference proteome</keyword>
<dbReference type="Proteomes" id="UP000193834">
    <property type="component" value="Unassembled WGS sequence"/>
</dbReference>
<dbReference type="GO" id="GO:0005886">
    <property type="term" value="C:plasma membrane"/>
    <property type="evidence" value="ECO:0007669"/>
    <property type="project" value="UniProtKB-SubCell"/>
</dbReference>
<evidence type="ECO:0000313" key="8">
    <source>
        <dbReference type="EMBL" id="SMG28573.1"/>
    </source>
</evidence>
<proteinExistence type="inferred from homology"/>
<dbReference type="GO" id="GO:0055085">
    <property type="term" value="P:transmembrane transport"/>
    <property type="evidence" value="ECO:0007669"/>
    <property type="project" value="UniProtKB-UniRule"/>
</dbReference>
<comment type="similarity">
    <text evidence="6">Belongs to the ABC-4 integral membrane protein family.</text>
</comment>
<feature type="transmembrane region" description="Helical" evidence="6">
    <location>
        <begin position="58"/>
        <end position="77"/>
    </location>
</feature>
<keyword evidence="6" id="KW-0813">Transport</keyword>
<feature type="transmembrane region" description="Helical" evidence="6">
    <location>
        <begin position="579"/>
        <end position="602"/>
    </location>
</feature>
<protein>
    <submittedName>
        <fullName evidence="8">Putative ABC transport system permease protein</fullName>
    </submittedName>
</protein>
<sequence length="651" mass="74585">MTFRRLAIKNIVESWQRYSAYFLSCMFSVMISFLYSSYTHHPDVIGDRIPSGSSLSAMLYACEVMIMTFAVLFTLYSSKSFVHSRRKEFGLLTLFGMTKWQIRRMMIYEQMAIAILAIASGIVTGALFLKLFLMVMSKLLGAEVPMSFYLSKNAILSTVYGYSLLFFIVALISIRVIGKASIIELLKPRREQRHAPAFKWLFTLIGIGCIGWGYLLAYKANLWSVFIVFVPTVLLTSIGTYFLFSHVSYALLSSIKRIKPLYYKGKTLLHVTRAIHRLRENAGVLFVITMLCSFVLSGTSTFFAFNKGYQHSAMLSNPFDLMMWTQGEEELPIPIDKVKKTAQDYGHEITSLYEAQVITAEIMKDPNFNRSVTLISLEEYNRLAAALHYPALSPIHKGEAYWVDQSIYSEEQFMSPDEQRRIRSKTQHVRVTEDGPVYTFEIQGRGRQLLLSTEVTRPLLLVVSNDDMKQVEGSSPTDSIMQLYNFEWKDSKRNLPLIEKLEELAGDRSYNLRSRVRELSDVEYVTSLAIVLSMMMGTLFYIACGSILTFKIMTDLQRDVKYYTSLLHIGLSMKEVRKVITVQVGIIFFLPCLIASIHTIFAMKTLSNLLYTNIIGYSSVVIFGYMMVQFLYLIAVRQGYLHKIKKQFRDS</sequence>
<dbReference type="OrthoDB" id="1937696at2"/>
<evidence type="ECO:0000259" key="7">
    <source>
        <dbReference type="Pfam" id="PF02687"/>
    </source>
</evidence>
<evidence type="ECO:0000313" key="9">
    <source>
        <dbReference type="Proteomes" id="UP000193834"/>
    </source>
</evidence>
<dbReference type="RefSeq" id="WP_085493805.1">
    <property type="nucleotide sequence ID" value="NZ_FXAZ01000001.1"/>
</dbReference>
<feature type="transmembrane region" description="Helical" evidence="6">
    <location>
        <begin position="20"/>
        <end position="38"/>
    </location>
</feature>
<gene>
    <name evidence="8" type="ORF">SAMN06295960_1697</name>
</gene>
<dbReference type="PANTHER" id="PTHR46795">
    <property type="entry name" value="ABC TRANSPORTER PERMEASE-RELATED-RELATED"/>
    <property type="match status" value="1"/>
</dbReference>
<evidence type="ECO:0000256" key="6">
    <source>
        <dbReference type="PIRNR" id="PIRNR018968"/>
    </source>
</evidence>
<reference evidence="8 9" key="1">
    <citation type="submission" date="2017-04" db="EMBL/GenBank/DDBJ databases">
        <authorList>
            <person name="Afonso C.L."/>
            <person name="Miller P.J."/>
            <person name="Scott M.A."/>
            <person name="Spackman E."/>
            <person name="Goraichik I."/>
            <person name="Dimitrov K.M."/>
            <person name="Suarez D.L."/>
            <person name="Swayne D.E."/>
        </authorList>
    </citation>
    <scope>NUCLEOTIDE SEQUENCE [LARGE SCALE GENOMIC DNA]</scope>
    <source>
        <strain evidence="8 9">11</strain>
    </source>
</reference>
<dbReference type="InterPro" id="IPR003838">
    <property type="entry name" value="ABC3_permease_C"/>
</dbReference>
<feature type="transmembrane region" description="Helical" evidence="6">
    <location>
        <begin position="198"/>
        <end position="217"/>
    </location>
</feature>
<dbReference type="PIRSF" id="PIRSF018968">
    <property type="entry name" value="ABC_permease_BceB"/>
    <property type="match status" value="1"/>
</dbReference>
<comment type="subcellular location">
    <subcellularLocation>
        <location evidence="1 6">Cell membrane</location>
        <topology evidence="1 6">Multi-pass membrane protein</topology>
    </subcellularLocation>
</comment>
<feature type="transmembrane region" description="Helical" evidence="6">
    <location>
        <begin position="524"/>
        <end position="548"/>
    </location>
</feature>
<dbReference type="AlphaFoldDB" id="A0A1X7JKW0"/>
<name>A0A1X7JKW0_9BACL</name>
<feature type="transmembrane region" description="Helical" evidence="6">
    <location>
        <begin position="223"/>
        <end position="252"/>
    </location>
</feature>
<organism evidence="8 9">
    <name type="scientific">Paenibacillus aquistagni</name>
    <dbReference type="NCBI Taxonomy" id="1852522"/>
    <lineage>
        <taxon>Bacteria</taxon>
        <taxon>Bacillati</taxon>
        <taxon>Bacillota</taxon>
        <taxon>Bacilli</taxon>
        <taxon>Bacillales</taxon>
        <taxon>Paenibacillaceae</taxon>
        <taxon>Paenibacillus</taxon>
    </lineage>
</organism>
<dbReference type="Pfam" id="PF02687">
    <property type="entry name" value="FtsX"/>
    <property type="match status" value="1"/>
</dbReference>
<evidence type="ECO:0000256" key="5">
    <source>
        <dbReference type="ARBA" id="ARBA00023136"/>
    </source>
</evidence>
<dbReference type="InterPro" id="IPR027022">
    <property type="entry name" value="ABC_permease_BceB-typ"/>
</dbReference>
<feature type="domain" description="ABC3 transporter permease C-terminal" evidence="7">
    <location>
        <begin position="64"/>
        <end position="178"/>
    </location>
</feature>
<dbReference type="InterPro" id="IPR052536">
    <property type="entry name" value="ABC-4_Integral_Memb_Prot"/>
</dbReference>
<dbReference type="EMBL" id="FXAZ01000001">
    <property type="protein sequence ID" value="SMG28573.1"/>
    <property type="molecule type" value="Genomic_DNA"/>
</dbReference>
<feature type="transmembrane region" description="Helical" evidence="6">
    <location>
        <begin position="614"/>
        <end position="636"/>
    </location>
</feature>
<evidence type="ECO:0000256" key="4">
    <source>
        <dbReference type="ARBA" id="ARBA00022989"/>
    </source>
</evidence>
<feature type="transmembrane region" description="Helical" evidence="6">
    <location>
        <begin position="283"/>
        <end position="305"/>
    </location>
</feature>
<evidence type="ECO:0000256" key="3">
    <source>
        <dbReference type="ARBA" id="ARBA00022692"/>
    </source>
</evidence>
<feature type="transmembrane region" description="Helical" evidence="6">
    <location>
        <begin position="154"/>
        <end position="177"/>
    </location>
</feature>
<keyword evidence="4 6" id="KW-1133">Transmembrane helix</keyword>
<dbReference type="STRING" id="1852522.SAMN06295960_1697"/>
<keyword evidence="2 6" id="KW-1003">Cell membrane</keyword>
<accession>A0A1X7JKW0</accession>
<keyword evidence="5 6" id="KW-0472">Membrane</keyword>
<evidence type="ECO:0000256" key="1">
    <source>
        <dbReference type="ARBA" id="ARBA00004651"/>
    </source>
</evidence>
<feature type="transmembrane region" description="Helical" evidence="6">
    <location>
        <begin position="111"/>
        <end position="134"/>
    </location>
</feature>
<evidence type="ECO:0000256" key="2">
    <source>
        <dbReference type="ARBA" id="ARBA00022475"/>
    </source>
</evidence>